<evidence type="ECO:0000256" key="8">
    <source>
        <dbReference type="ARBA" id="ARBA00023136"/>
    </source>
</evidence>
<dbReference type="InterPro" id="IPR035992">
    <property type="entry name" value="Ricin_B-like_lectins"/>
</dbReference>
<dbReference type="GO" id="GO:0006493">
    <property type="term" value="P:protein O-linked glycosylation"/>
    <property type="evidence" value="ECO:0007669"/>
    <property type="project" value="TreeGrafter"/>
</dbReference>
<dbReference type="InterPro" id="IPR045885">
    <property type="entry name" value="GalNAc-T"/>
</dbReference>
<feature type="domain" description="Glycosyltransferase 2-like" evidence="13">
    <location>
        <begin position="120"/>
        <end position="314"/>
    </location>
</feature>
<dbReference type="CDD" id="cd02510">
    <property type="entry name" value="pp-GalNAc-T"/>
    <property type="match status" value="1"/>
</dbReference>
<dbReference type="GO" id="GO:0004653">
    <property type="term" value="F:polypeptide N-acetylgalactosaminyltransferase activity"/>
    <property type="evidence" value="ECO:0007669"/>
    <property type="project" value="TreeGrafter"/>
</dbReference>
<dbReference type="GO" id="GO:0000139">
    <property type="term" value="C:Golgi membrane"/>
    <property type="evidence" value="ECO:0007669"/>
    <property type="project" value="UniProtKB-SubCell"/>
</dbReference>
<keyword evidence="12" id="KW-0732">Signal</keyword>
<keyword evidence="10" id="KW-0808">Transferase</keyword>
<dbReference type="EC" id="2.4.1.-" evidence="10"/>
<evidence type="ECO:0000313" key="16">
    <source>
        <dbReference type="Proteomes" id="UP000466442"/>
    </source>
</evidence>
<dbReference type="PROSITE" id="PS50231">
    <property type="entry name" value="RICIN_B_LECTIN"/>
    <property type="match status" value="1"/>
</dbReference>
<accession>A0A6A4JCL6</accession>
<keyword evidence="16" id="KW-1185">Reference proteome</keyword>
<dbReference type="InterPro" id="IPR001173">
    <property type="entry name" value="Glyco_trans_2-like"/>
</dbReference>
<evidence type="ECO:0000256" key="11">
    <source>
        <dbReference type="SAM" id="MobiDB-lite"/>
    </source>
</evidence>
<keyword evidence="6" id="KW-1133">Transmembrane helix</keyword>
<evidence type="ECO:0000256" key="10">
    <source>
        <dbReference type="RuleBase" id="RU361242"/>
    </source>
</evidence>
<keyword evidence="4 10" id="KW-0430">Lectin</keyword>
<protein>
    <recommendedName>
        <fullName evidence="10">Polypeptide N-acetylgalactosaminyltransferase</fullName>
        <ecNumber evidence="10">2.4.1.-</ecNumber>
    </recommendedName>
    <alternativeName>
        <fullName evidence="10">Protein-UDP acetylgalactosaminyltransferase</fullName>
    </alternativeName>
</protein>
<evidence type="ECO:0000256" key="2">
    <source>
        <dbReference type="ARBA" id="ARBA00005680"/>
    </source>
</evidence>
<comment type="pathway">
    <text evidence="10">Protein modification; protein glycosylation.</text>
</comment>
<dbReference type="GO" id="GO:0030246">
    <property type="term" value="F:carbohydrate binding"/>
    <property type="evidence" value="ECO:0007669"/>
    <property type="project" value="UniProtKB-KW"/>
</dbReference>
<dbReference type="SUPFAM" id="SSF50370">
    <property type="entry name" value="Ricin B-like lectins"/>
    <property type="match status" value="1"/>
</dbReference>
<keyword evidence="10" id="KW-0328">Glycosyltransferase</keyword>
<comment type="subcellular location">
    <subcellularLocation>
        <location evidence="1 10">Golgi apparatus membrane</location>
        <topology evidence="1 10">Single-pass type II membrane protein</topology>
    </subcellularLocation>
</comment>
<dbReference type="Gene3D" id="2.80.10.50">
    <property type="match status" value="1"/>
</dbReference>
<evidence type="ECO:0000256" key="9">
    <source>
        <dbReference type="ARBA" id="ARBA00023157"/>
    </source>
</evidence>
<dbReference type="SUPFAM" id="SSF53448">
    <property type="entry name" value="Nucleotide-diphospho-sugar transferases"/>
    <property type="match status" value="1"/>
</dbReference>
<feature type="chain" id="PRO_5043411391" description="Polypeptide N-acetylgalactosaminyltransferase" evidence="12">
    <location>
        <begin position="22"/>
        <end position="609"/>
    </location>
</feature>
<organism evidence="15 16">
    <name type="scientific">Apolygus lucorum</name>
    <name type="common">Small green plant bug</name>
    <name type="synonym">Lygocoris lucorum</name>
    <dbReference type="NCBI Taxonomy" id="248454"/>
    <lineage>
        <taxon>Eukaryota</taxon>
        <taxon>Metazoa</taxon>
        <taxon>Ecdysozoa</taxon>
        <taxon>Arthropoda</taxon>
        <taxon>Hexapoda</taxon>
        <taxon>Insecta</taxon>
        <taxon>Pterygota</taxon>
        <taxon>Neoptera</taxon>
        <taxon>Paraneoptera</taxon>
        <taxon>Hemiptera</taxon>
        <taxon>Heteroptera</taxon>
        <taxon>Panheteroptera</taxon>
        <taxon>Cimicomorpha</taxon>
        <taxon>Miridae</taxon>
        <taxon>Mirini</taxon>
        <taxon>Apolygus</taxon>
    </lineage>
</organism>
<evidence type="ECO:0000256" key="5">
    <source>
        <dbReference type="ARBA" id="ARBA00022968"/>
    </source>
</evidence>
<comment type="similarity">
    <text evidence="2 10">Belongs to the glycosyltransferase 2 family. GalNAc-T subfamily.</text>
</comment>
<feature type="region of interest" description="Disordered" evidence="11">
    <location>
        <begin position="589"/>
        <end position="609"/>
    </location>
</feature>
<keyword evidence="8" id="KW-0472">Membrane</keyword>
<dbReference type="AlphaFoldDB" id="A0A6A4JCL6"/>
<keyword evidence="10" id="KW-0464">Manganese</keyword>
<evidence type="ECO:0000256" key="7">
    <source>
        <dbReference type="ARBA" id="ARBA00023034"/>
    </source>
</evidence>
<dbReference type="UniPathway" id="UPA00378"/>
<evidence type="ECO:0000259" key="13">
    <source>
        <dbReference type="Pfam" id="PF00535"/>
    </source>
</evidence>
<evidence type="ECO:0000259" key="14">
    <source>
        <dbReference type="Pfam" id="PF00652"/>
    </source>
</evidence>
<dbReference type="InterPro" id="IPR029044">
    <property type="entry name" value="Nucleotide-diphossugar_trans"/>
</dbReference>
<evidence type="ECO:0000256" key="12">
    <source>
        <dbReference type="SAM" id="SignalP"/>
    </source>
</evidence>
<dbReference type="Pfam" id="PF00652">
    <property type="entry name" value="Ricin_B_lectin"/>
    <property type="match status" value="1"/>
</dbReference>
<gene>
    <name evidence="15" type="ORF">GE061_006139</name>
</gene>
<dbReference type="Proteomes" id="UP000466442">
    <property type="component" value="Unassembled WGS sequence"/>
</dbReference>
<reference evidence="15" key="1">
    <citation type="journal article" date="2021" name="Mol. Ecol. Resour.">
        <title>Apolygus lucorum genome provides insights into omnivorousness and mesophyll feeding.</title>
        <authorList>
            <person name="Liu Y."/>
            <person name="Liu H."/>
            <person name="Wang H."/>
            <person name="Huang T."/>
            <person name="Liu B."/>
            <person name="Yang B."/>
            <person name="Yin L."/>
            <person name="Li B."/>
            <person name="Zhang Y."/>
            <person name="Zhang S."/>
            <person name="Jiang F."/>
            <person name="Zhang X."/>
            <person name="Ren Y."/>
            <person name="Wang B."/>
            <person name="Wang S."/>
            <person name="Lu Y."/>
            <person name="Wu K."/>
            <person name="Fan W."/>
            <person name="Wang G."/>
        </authorList>
    </citation>
    <scope>NUCLEOTIDE SEQUENCE</scope>
    <source>
        <strain evidence="15">12Hb</strain>
    </source>
</reference>
<dbReference type="InterPro" id="IPR000772">
    <property type="entry name" value="Ricin_B_lectin"/>
</dbReference>
<feature type="domain" description="Ricin B lectin" evidence="14">
    <location>
        <begin position="446"/>
        <end position="565"/>
    </location>
</feature>
<keyword evidence="3" id="KW-0812">Transmembrane</keyword>
<comment type="caution">
    <text evidence="15">The sequence shown here is derived from an EMBL/GenBank/DDBJ whole genome shotgun (WGS) entry which is preliminary data.</text>
</comment>
<sequence length="609" mass="71052">MLLAAISVITLFMCLPREKKSDFNKFPAEHIYRRNVPENVVFEEILERDFGKMIHDFGEWGQPAYLERTKEKHEAVKKMRMRYAINVNVSDRVPFNRTLPETRPRECKKVKYDENLPTASVIIISRNEAWSVLIRTLHSVVDRTHKEFLKELIVVDDASVYPGMRHSFQDKLEYYIKKKLPHMVSLIRLESRAGLVNARLTGARAATGDVLVFLDGHCEVNEGWIRPLLDRIKRSPKSLVQPVIDPIDWDTFEYAPFNAMHHFPMGTFTWAGVYEWLEMDFELMRTRLDHSENTDTAVTPGGIFAIDRRYFWDIGSYDEGMTGWGGENIELSIRIWTCGGRMEIIPCSRVGHVFRPRQPQDPEDLDYSKAIDAHKINLMRTVKVWWDDYERIFLQYRPSLVNMKPEEYGDISKRQNLRKNLHCKPFDWYVKNIWKNYVMDQTPLHGRVMSETGLCLWFDGYSESGDSMMELSSCYPFLAGKQYFALSPQKNLRREALCAVPHPDWTTNITRVRLIPCVYVPTATWTYYPNNKTIVYDRYNECLDSAHGGHATVQKCHSLKLSQKWNFLDAPNFNYTIARNSISYNFTLDKSPPKPDNHSSLNVSETIKP</sequence>
<feature type="compositionally biased region" description="Polar residues" evidence="11">
    <location>
        <begin position="598"/>
        <end position="609"/>
    </location>
</feature>
<evidence type="ECO:0000256" key="6">
    <source>
        <dbReference type="ARBA" id="ARBA00022989"/>
    </source>
</evidence>
<dbReference type="EMBL" id="WIXP02000014">
    <property type="protein sequence ID" value="KAF6199841.1"/>
    <property type="molecule type" value="Genomic_DNA"/>
</dbReference>
<evidence type="ECO:0000313" key="15">
    <source>
        <dbReference type="EMBL" id="KAF6199841.1"/>
    </source>
</evidence>
<comment type="cofactor">
    <cofactor evidence="10">
        <name>Mn(2+)</name>
        <dbReference type="ChEBI" id="CHEBI:29035"/>
    </cofactor>
</comment>
<feature type="signal peptide" evidence="12">
    <location>
        <begin position="1"/>
        <end position="21"/>
    </location>
</feature>
<evidence type="ECO:0000256" key="3">
    <source>
        <dbReference type="ARBA" id="ARBA00022692"/>
    </source>
</evidence>
<keyword evidence="9 10" id="KW-1015">Disulfide bond</keyword>
<dbReference type="Pfam" id="PF00535">
    <property type="entry name" value="Glycos_transf_2"/>
    <property type="match status" value="1"/>
</dbReference>
<dbReference type="OrthoDB" id="416652at2759"/>
<dbReference type="PANTHER" id="PTHR11675:SF43">
    <property type="entry name" value="POLYPEPTIDE N-ACETYLGALACTOSAMINYLTRANSFERASE 1"/>
    <property type="match status" value="1"/>
</dbReference>
<dbReference type="Gene3D" id="3.90.550.10">
    <property type="entry name" value="Spore Coat Polysaccharide Biosynthesis Protein SpsA, Chain A"/>
    <property type="match status" value="1"/>
</dbReference>
<evidence type="ECO:0000256" key="4">
    <source>
        <dbReference type="ARBA" id="ARBA00022734"/>
    </source>
</evidence>
<keyword evidence="5" id="KW-0735">Signal-anchor</keyword>
<name>A0A6A4JCL6_APOLU</name>
<proteinExistence type="inferred from homology"/>
<evidence type="ECO:0000256" key="1">
    <source>
        <dbReference type="ARBA" id="ARBA00004323"/>
    </source>
</evidence>
<keyword evidence="7 10" id="KW-0333">Golgi apparatus</keyword>
<dbReference type="PANTHER" id="PTHR11675">
    <property type="entry name" value="N-ACETYLGALACTOSAMINYLTRANSFERASE"/>
    <property type="match status" value="1"/>
</dbReference>